<dbReference type="EMBL" id="VTWS01000014">
    <property type="protein sequence ID" value="KAA9341068.1"/>
    <property type="molecule type" value="Genomic_DNA"/>
</dbReference>
<organism evidence="2 3">
    <name type="scientific">Larkinella humicola</name>
    <dbReference type="NCBI Taxonomy" id="2607654"/>
    <lineage>
        <taxon>Bacteria</taxon>
        <taxon>Pseudomonadati</taxon>
        <taxon>Bacteroidota</taxon>
        <taxon>Cytophagia</taxon>
        <taxon>Cytophagales</taxon>
        <taxon>Spirosomataceae</taxon>
        <taxon>Larkinella</taxon>
    </lineage>
</organism>
<gene>
    <name evidence="2" type="ORF">F0P93_30750</name>
</gene>
<keyword evidence="3" id="KW-1185">Reference proteome</keyword>
<comment type="caution">
    <text evidence="2">The sequence shown here is derived from an EMBL/GenBank/DDBJ whole genome shotgun (WGS) entry which is preliminary data.</text>
</comment>
<dbReference type="SUPFAM" id="SSF54427">
    <property type="entry name" value="NTF2-like"/>
    <property type="match status" value="1"/>
</dbReference>
<evidence type="ECO:0000313" key="3">
    <source>
        <dbReference type="Proteomes" id="UP000326344"/>
    </source>
</evidence>
<dbReference type="AlphaFoldDB" id="A0A5N1J2U8"/>
<dbReference type="InterPro" id="IPR032710">
    <property type="entry name" value="NTF2-like_dom_sf"/>
</dbReference>
<accession>A0A5N1J2U8</accession>
<dbReference type="Gene3D" id="3.10.450.50">
    <property type="match status" value="1"/>
</dbReference>
<evidence type="ECO:0000256" key="1">
    <source>
        <dbReference type="SAM" id="SignalP"/>
    </source>
</evidence>
<feature type="chain" id="PRO_5025021030" description="DUF4440 domain-containing protein" evidence="1">
    <location>
        <begin position="22"/>
        <end position="153"/>
    </location>
</feature>
<proteinExistence type="predicted"/>
<dbReference type="RefSeq" id="WP_150881634.1">
    <property type="nucleotide sequence ID" value="NZ_VTWS01000014.1"/>
</dbReference>
<sequence length="153" mass="17429">MKKNGLLFLLLGLGQLARAQAYGSYKLSAGEKATINQVLDDYLGTFNAKDLKGWENTYHFPHYRLASGKMSVLERAGLRDSASVFGPQQKAGWDYSKWDRRNIVQASPEKVHIDTRFTRYRKDGRKVASYESLYVLTKENGKWGVKLRSSFAE</sequence>
<protein>
    <recommendedName>
        <fullName evidence="4">DUF4440 domain-containing protein</fullName>
    </recommendedName>
</protein>
<keyword evidence="1" id="KW-0732">Signal</keyword>
<evidence type="ECO:0000313" key="2">
    <source>
        <dbReference type="EMBL" id="KAA9341068.1"/>
    </source>
</evidence>
<evidence type="ECO:0008006" key="4">
    <source>
        <dbReference type="Google" id="ProtNLM"/>
    </source>
</evidence>
<dbReference type="Proteomes" id="UP000326344">
    <property type="component" value="Unassembled WGS sequence"/>
</dbReference>
<name>A0A5N1J2U8_9BACT</name>
<reference evidence="2 3" key="1">
    <citation type="submission" date="2019-09" db="EMBL/GenBank/DDBJ databases">
        <title>Genome Sequence of Larkinella sp MA1.</title>
        <authorList>
            <person name="Srinivasan S."/>
        </authorList>
    </citation>
    <scope>NUCLEOTIDE SEQUENCE [LARGE SCALE GENOMIC DNA]</scope>
    <source>
        <strain evidence="2 3">MA1</strain>
    </source>
</reference>
<feature type="signal peptide" evidence="1">
    <location>
        <begin position="1"/>
        <end position="21"/>
    </location>
</feature>